<evidence type="ECO:0000313" key="3">
    <source>
        <dbReference type="Proteomes" id="UP001151760"/>
    </source>
</evidence>
<gene>
    <name evidence="2" type="ORF">Tco_1019508</name>
</gene>
<dbReference type="Proteomes" id="UP001151760">
    <property type="component" value="Unassembled WGS sequence"/>
</dbReference>
<feature type="region of interest" description="Disordered" evidence="1">
    <location>
        <begin position="73"/>
        <end position="175"/>
    </location>
</feature>
<sequence length="175" mass="20715">MNEKRKVSELRVEGDHHEEKVNEKRKIHNFTPDLRMTPSKQKSMNRESEGDDKRISSHIKYVLKLRLEGDHHEEKVNEKRKIHNFTPELRMTPSKQKSTNRESEGDDYKLRVEGDHHEEKVNEKRKIHNFTPDLRMTPSKQKSMNRESEGDDKRMTPSKEKSTNRESGGDDESKP</sequence>
<feature type="compositionally biased region" description="Basic and acidic residues" evidence="1">
    <location>
        <begin position="144"/>
        <end position="175"/>
    </location>
</feature>
<reference evidence="2" key="2">
    <citation type="submission" date="2022-01" db="EMBL/GenBank/DDBJ databases">
        <authorList>
            <person name="Yamashiro T."/>
            <person name="Shiraishi A."/>
            <person name="Satake H."/>
            <person name="Nakayama K."/>
        </authorList>
    </citation>
    <scope>NUCLEOTIDE SEQUENCE</scope>
</reference>
<evidence type="ECO:0000256" key="1">
    <source>
        <dbReference type="SAM" id="MobiDB-lite"/>
    </source>
</evidence>
<comment type="caution">
    <text evidence="2">The sequence shown here is derived from an EMBL/GenBank/DDBJ whole genome shotgun (WGS) entry which is preliminary data.</text>
</comment>
<keyword evidence="3" id="KW-1185">Reference proteome</keyword>
<evidence type="ECO:0000313" key="2">
    <source>
        <dbReference type="EMBL" id="GJT68028.1"/>
    </source>
</evidence>
<feature type="compositionally biased region" description="Basic and acidic residues" evidence="1">
    <location>
        <begin position="99"/>
        <end position="124"/>
    </location>
</feature>
<reference evidence="2" key="1">
    <citation type="journal article" date="2022" name="Int. J. Mol. Sci.">
        <title>Draft Genome of Tanacetum Coccineum: Genomic Comparison of Closely Related Tanacetum-Family Plants.</title>
        <authorList>
            <person name="Yamashiro T."/>
            <person name="Shiraishi A."/>
            <person name="Nakayama K."/>
            <person name="Satake H."/>
        </authorList>
    </citation>
    <scope>NUCLEOTIDE SEQUENCE</scope>
</reference>
<organism evidence="2 3">
    <name type="scientific">Tanacetum coccineum</name>
    <dbReference type="NCBI Taxonomy" id="301880"/>
    <lineage>
        <taxon>Eukaryota</taxon>
        <taxon>Viridiplantae</taxon>
        <taxon>Streptophyta</taxon>
        <taxon>Embryophyta</taxon>
        <taxon>Tracheophyta</taxon>
        <taxon>Spermatophyta</taxon>
        <taxon>Magnoliopsida</taxon>
        <taxon>eudicotyledons</taxon>
        <taxon>Gunneridae</taxon>
        <taxon>Pentapetalae</taxon>
        <taxon>asterids</taxon>
        <taxon>campanulids</taxon>
        <taxon>Asterales</taxon>
        <taxon>Asteraceae</taxon>
        <taxon>Asteroideae</taxon>
        <taxon>Anthemideae</taxon>
        <taxon>Anthemidinae</taxon>
        <taxon>Tanacetum</taxon>
    </lineage>
</organism>
<name>A0ABQ5FYJ2_9ASTR</name>
<feature type="compositionally biased region" description="Basic and acidic residues" evidence="1">
    <location>
        <begin position="1"/>
        <end position="24"/>
    </location>
</feature>
<protein>
    <submittedName>
        <fullName evidence="2">Uncharacterized protein</fullName>
    </submittedName>
</protein>
<feature type="region of interest" description="Disordered" evidence="1">
    <location>
        <begin position="1"/>
        <end position="55"/>
    </location>
</feature>
<dbReference type="EMBL" id="BQNB010017862">
    <property type="protein sequence ID" value="GJT68028.1"/>
    <property type="molecule type" value="Genomic_DNA"/>
</dbReference>
<feature type="compositionally biased region" description="Basic and acidic residues" evidence="1">
    <location>
        <begin position="44"/>
        <end position="55"/>
    </location>
</feature>
<proteinExistence type="predicted"/>
<accession>A0ABQ5FYJ2</accession>